<dbReference type="SUPFAM" id="SSF56112">
    <property type="entry name" value="Protein kinase-like (PK-like)"/>
    <property type="match status" value="1"/>
</dbReference>
<dbReference type="GO" id="GO:0005524">
    <property type="term" value="F:ATP binding"/>
    <property type="evidence" value="ECO:0007669"/>
    <property type="project" value="InterPro"/>
</dbReference>
<evidence type="ECO:0000256" key="1">
    <source>
        <dbReference type="ARBA" id="ARBA00022737"/>
    </source>
</evidence>
<evidence type="ECO:0000313" key="6">
    <source>
        <dbReference type="EMBL" id="KAF2798805.1"/>
    </source>
</evidence>
<dbReference type="PANTHER" id="PTHR24198:SF165">
    <property type="entry name" value="ANKYRIN REPEAT-CONTAINING PROTEIN-RELATED"/>
    <property type="match status" value="1"/>
</dbReference>
<feature type="domain" description="Protein kinase" evidence="5">
    <location>
        <begin position="67"/>
        <end position="367"/>
    </location>
</feature>
<dbReference type="Proteomes" id="UP000799757">
    <property type="component" value="Unassembled WGS sequence"/>
</dbReference>
<dbReference type="PROSITE" id="PS50088">
    <property type="entry name" value="ANK_REPEAT"/>
    <property type="match status" value="1"/>
</dbReference>
<name>A0A6A6XS18_9PLEO</name>
<keyword evidence="7" id="KW-1185">Reference proteome</keyword>
<dbReference type="Pfam" id="PF12796">
    <property type="entry name" value="Ank_2"/>
    <property type="match status" value="1"/>
</dbReference>
<dbReference type="OrthoDB" id="3918771at2759"/>
<dbReference type="SUPFAM" id="SSF48403">
    <property type="entry name" value="Ankyrin repeat"/>
    <property type="match status" value="1"/>
</dbReference>
<evidence type="ECO:0000259" key="5">
    <source>
        <dbReference type="PROSITE" id="PS50011"/>
    </source>
</evidence>
<evidence type="ECO:0000256" key="4">
    <source>
        <dbReference type="SAM" id="MobiDB-lite"/>
    </source>
</evidence>
<dbReference type="InterPro" id="IPR036770">
    <property type="entry name" value="Ankyrin_rpt-contain_sf"/>
</dbReference>
<feature type="region of interest" description="Disordered" evidence="4">
    <location>
        <begin position="1"/>
        <end position="24"/>
    </location>
</feature>
<dbReference type="SMART" id="SM00248">
    <property type="entry name" value="ANK"/>
    <property type="match status" value="7"/>
</dbReference>
<evidence type="ECO:0000256" key="3">
    <source>
        <dbReference type="PROSITE-ProRule" id="PRU00023"/>
    </source>
</evidence>
<dbReference type="PROSITE" id="PS50011">
    <property type="entry name" value="PROTEIN_KINASE_DOM"/>
    <property type="match status" value="1"/>
</dbReference>
<dbReference type="Pfam" id="PF00069">
    <property type="entry name" value="Pkinase"/>
    <property type="match status" value="1"/>
</dbReference>
<dbReference type="InterPro" id="IPR011009">
    <property type="entry name" value="Kinase-like_dom_sf"/>
</dbReference>
<dbReference type="InterPro" id="IPR000719">
    <property type="entry name" value="Prot_kinase_dom"/>
</dbReference>
<protein>
    <submittedName>
        <fullName evidence="6">Ankyrin</fullName>
    </submittedName>
</protein>
<keyword evidence="1" id="KW-0677">Repeat</keyword>
<reference evidence="6" key="1">
    <citation type="journal article" date="2020" name="Stud. Mycol.">
        <title>101 Dothideomycetes genomes: a test case for predicting lifestyles and emergence of pathogens.</title>
        <authorList>
            <person name="Haridas S."/>
            <person name="Albert R."/>
            <person name="Binder M."/>
            <person name="Bloem J."/>
            <person name="Labutti K."/>
            <person name="Salamov A."/>
            <person name="Andreopoulos B."/>
            <person name="Baker S."/>
            <person name="Barry K."/>
            <person name="Bills G."/>
            <person name="Bluhm B."/>
            <person name="Cannon C."/>
            <person name="Castanera R."/>
            <person name="Culley D."/>
            <person name="Daum C."/>
            <person name="Ezra D."/>
            <person name="Gonzalez J."/>
            <person name="Henrissat B."/>
            <person name="Kuo A."/>
            <person name="Liang C."/>
            <person name="Lipzen A."/>
            <person name="Lutzoni F."/>
            <person name="Magnuson J."/>
            <person name="Mondo S."/>
            <person name="Nolan M."/>
            <person name="Ohm R."/>
            <person name="Pangilinan J."/>
            <person name="Park H.-J."/>
            <person name="Ramirez L."/>
            <person name="Alfaro M."/>
            <person name="Sun H."/>
            <person name="Tritt A."/>
            <person name="Yoshinaga Y."/>
            <person name="Zwiers L.-H."/>
            <person name="Turgeon B."/>
            <person name="Goodwin S."/>
            <person name="Spatafora J."/>
            <person name="Crous P."/>
            <person name="Grigoriev I."/>
        </authorList>
    </citation>
    <scope>NUCLEOTIDE SEQUENCE</scope>
    <source>
        <strain evidence="6">CBS 109.77</strain>
    </source>
</reference>
<evidence type="ECO:0000313" key="7">
    <source>
        <dbReference type="Proteomes" id="UP000799757"/>
    </source>
</evidence>
<dbReference type="SMART" id="SM00220">
    <property type="entry name" value="S_TKc"/>
    <property type="match status" value="1"/>
</dbReference>
<feature type="repeat" description="ANK" evidence="3">
    <location>
        <begin position="731"/>
        <end position="763"/>
    </location>
</feature>
<feature type="compositionally biased region" description="Polar residues" evidence="4">
    <location>
        <begin position="1"/>
        <end position="10"/>
    </location>
</feature>
<organism evidence="6 7">
    <name type="scientific">Melanomma pulvis-pyrius CBS 109.77</name>
    <dbReference type="NCBI Taxonomy" id="1314802"/>
    <lineage>
        <taxon>Eukaryota</taxon>
        <taxon>Fungi</taxon>
        <taxon>Dikarya</taxon>
        <taxon>Ascomycota</taxon>
        <taxon>Pezizomycotina</taxon>
        <taxon>Dothideomycetes</taxon>
        <taxon>Pleosporomycetidae</taxon>
        <taxon>Pleosporales</taxon>
        <taxon>Melanommataceae</taxon>
        <taxon>Melanomma</taxon>
    </lineage>
</organism>
<sequence>MADTAYSITATEPERPADVASQDDALSRDRPFDILAFLALYFGRMQNIAKDVHQQMLAGLFLDDRLLSLATGGGSGGSFSVSIIKSENIMKLQMAKHRFDFAQVLPESIALRVAKLQGSPELRQNQKMLTSMAKEISILTNEEVRKCDNVVKLIGACWSYSDPERTVLLPVLVYEAAPLGDLDAFLLSHPTLPLGHQLQICIDIAQGVERLHRVGAVHCDLKPKNIIMFPTGDPLRPYRAKIADFGCAILLDDLDSATCPPPGTRFWNPPEQLTSELVAKDELHRIDVFSLGLVVLAILTSNQSTKTWEYLRNETNNGPPTRNQHMGMDYFKRWGSLAMSSILILERYANLTVTERSSVKDRNEPYLSPQFLDDETLLPYSQKWNEQAVSIIFQSLQGDIASRSITAREIASVLEGINVSVEINGQRDHVRVDLHEVINSSSTQVRLSYILENESQNVMARARPVLIQDSSQGLVAMNPNFFGGFSTHTNWEYALPRLQAGLVEDGWDYALFGPPTSGNRKWLAVLKNVGEVLTNYLGNMSLMPAPLLNYVMRTLDEVSSDLREPMTRRLTAAYELALGLVAFSIDESKDSNDNDKVTRVLQLLDFAAKNGDDESQWTVGWMYATFHQQFLGDDRDWLVNGMMVGSRIATRRLRQLDSQRYHETRIVIQTEYQGIGYGWKVQPEMIQDNPVYKGRPVPVNMQIVLAASVGRKVKVEALLDAGVDIDSLDGMRETPLIAACRAGHAELVEFLLNSGADPAILSKENISPLHFLSSFDDDEIPRIAQLIVDLGCPLEAHSTGRSNLNTGYTGADRFYGLCDGTPLLWAVAADNIVAVKTLLGLGADPFDMLGTSKALPHSPVLWAAQMHQADVLEALLDSTSLDLPFLLNNCHRVSNIAGSIKNLPLAAAVSYSGGLVFYRIQLHGPLHRENCKKTIHLLLSKGADPTNVNSEGQSAFHYTGTSSQPYALQALLEWHGGSFVPSIQIWTEMLIRAVVKDCRSIFDELLKMKPLVATNEEYSWPMIIAELAGHDDARSYMNAIITHHQNEASTVADYSLAFEKALITGNLENAKIIFNRADKCDIVARRYEPSMESTMTLLGRLMRSAIIYPYTLPRVQIFLELTGGRESLFNEVWNNEAGPFNALQVAVGYTPHGKTKTITTALLELILTYFKHPVHHLNKTHEKNRSLLHMAVRYGNAQAIEVLLKYPGLDWSHRDSEGGTAFDRALNRLQDSWRDKELTYWEVPEEELEQARTDWDNHTRAIIHIMVEKKVSLHSTYSHCFKRLDEDTIRRWMVFPDDGRLEVMNFSVKTFEKGELLDKCVALPVGRCFYLAAYADPEVTKNMPGQTPLDMSELLKSLEIDT</sequence>
<dbReference type="PANTHER" id="PTHR24198">
    <property type="entry name" value="ANKYRIN REPEAT AND PROTEIN KINASE DOMAIN-CONTAINING PROTEIN"/>
    <property type="match status" value="1"/>
</dbReference>
<evidence type="ECO:0000256" key="2">
    <source>
        <dbReference type="ARBA" id="ARBA00023043"/>
    </source>
</evidence>
<dbReference type="GO" id="GO:0004672">
    <property type="term" value="F:protein kinase activity"/>
    <property type="evidence" value="ECO:0007669"/>
    <property type="project" value="InterPro"/>
</dbReference>
<keyword evidence="2 3" id="KW-0040">ANK repeat</keyword>
<dbReference type="Gene3D" id="1.25.40.20">
    <property type="entry name" value="Ankyrin repeat-containing domain"/>
    <property type="match status" value="2"/>
</dbReference>
<gene>
    <name evidence="6" type="ORF">K505DRAFT_357187</name>
</gene>
<dbReference type="Gene3D" id="1.10.510.10">
    <property type="entry name" value="Transferase(Phosphotransferase) domain 1"/>
    <property type="match status" value="1"/>
</dbReference>
<dbReference type="PROSITE" id="PS50297">
    <property type="entry name" value="ANK_REP_REGION"/>
    <property type="match status" value="1"/>
</dbReference>
<dbReference type="InterPro" id="IPR002110">
    <property type="entry name" value="Ankyrin_rpt"/>
</dbReference>
<dbReference type="EMBL" id="MU001776">
    <property type="protein sequence ID" value="KAF2798805.1"/>
    <property type="molecule type" value="Genomic_DNA"/>
</dbReference>
<proteinExistence type="predicted"/>
<accession>A0A6A6XS18</accession>